<sequence length="258" mass="27374">MEAVVVDRVNQFEGRAALITGGARGLGRAFGRALAALGAHAVLTDVDEAEVDKAAHEITEAGGQASAYRLDVADDAAWDLVLTDVAAAHGGVDILINNAGLHSLEYGVNWAQLPVSKLRRLFDVNVMGVMIGTLAVRPHMQGRPGANILNISSSAAFNGMGAYGATKAAVRALTLAWARELGPSGIRVNALAPGLHVTDTIRNEFTPEMIEGHRHHQFLDLEGNEQDIVDAMLYFCSDKARFVTGETMRVTAGYASSL</sequence>
<dbReference type="AlphaFoldDB" id="A0A1V2IAQ6"/>
<protein>
    <submittedName>
        <fullName evidence="3">Short-chain dehydrogenase</fullName>
    </submittedName>
</protein>
<dbReference type="PRINTS" id="PR00081">
    <property type="entry name" value="GDHRDH"/>
</dbReference>
<reference evidence="4" key="1">
    <citation type="submission" date="2016-10" db="EMBL/GenBank/DDBJ databases">
        <title>Frankia sp. NRRL B-16386 Genome sequencing.</title>
        <authorList>
            <person name="Ghodhbane-Gtari F."/>
            <person name="Swanson E."/>
            <person name="Gueddou A."/>
            <person name="Hezbri K."/>
            <person name="Ktari K."/>
            <person name="Nouioui I."/>
            <person name="Morris K."/>
            <person name="Simpson S."/>
            <person name="Abebe-Akele F."/>
            <person name="Thomas K."/>
            <person name="Gtari M."/>
            <person name="Tisa L.S."/>
        </authorList>
    </citation>
    <scope>NUCLEOTIDE SEQUENCE [LARGE SCALE GENOMIC DNA]</scope>
    <source>
        <strain evidence="4">NRRL B-16386</strain>
    </source>
</reference>
<dbReference type="PANTHER" id="PTHR42760">
    <property type="entry name" value="SHORT-CHAIN DEHYDROGENASES/REDUCTASES FAMILY MEMBER"/>
    <property type="match status" value="1"/>
</dbReference>
<organism evidence="3 4">
    <name type="scientific">Pseudofrankia asymbiotica</name>
    <dbReference type="NCBI Taxonomy" id="1834516"/>
    <lineage>
        <taxon>Bacteria</taxon>
        <taxon>Bacillati</taxon>
        <taxon>Actinomycetota</taxon>
        <taxon>Actinomycetes</taxon>
        <taxon>Frankiales</taxon>
        <taxon>Frankiaceae</taxon>
        <taxon>Pseudofrankia</taxon>
    </lineage>
</organism>
<dbReference type="CDD" id="cd05233">
    <property type="entry name" value="SDR_c"/>
    <property type="match status" value="1"/>
</dbReference>
<dbReference type="InterPro" id="IPR002347">
    <property type="entry name" value="SDR_fam"/>
</dbReference>
<dbReference type="STRING" id="1834516.BL253_19365"/>
<dbReference type="PRINTS" id="PR00080">
    <property type="entry name" value="SDRFAMILY"/>
</dbReference>
<dbReference type="Gene3D" id="3.40.50.720">
    <property type="entry name" value="NAD(P)-binding Rossmann-like Domain"/>
    <property type="match status" value="1"/>
</dbReference>
<keyword evidence="2" id="KW-0560">Oxidoreductase</keyword>
<name>A0A1V2IAQ6_9ACTN</name>
<dbReference type="InterPro" id="IPR036291">
    <property type="entry name" value="NAD(P)-bd_dom_sf"/>
</dbReference>
<keyword evidence="4" id="KW-1185">Reference proteome</keyword>
<evidence type="ECO:0000256" key="2">
    <source>
        <dbReference type="ARBA" id="ARBA00023002"/>
    </source>
</evidence>
<dbReference type="OrthoDB" id="517007at2"/>
<dbReference type="Proteomes" id="UP000188929">
    <property type="component" value="Unassembled WGS sequence"/>
</dbReference>
<accession>A0A1V2IAQ6</accession>
<dbReference type="PROSITE" id="PS00061">
    <property type="entry name" value="ADH_SHORT"/>
    <property type="match status" value="1"/>
</dbReference>
<dbReference type="SUPFAM" id="SSF51735">
    <property type="entry name" value="NAD(P)-binding Rossmann-fold domains"/>
    <property type="match status" value="1"/>
</dbReference>
<comment type="similarity">
    <text evidence="1">Belongs to the short-chain dehydrogenases/reductases (SDR) family.</text>
</comment>
<dbReference type="InterPro" id="IPR020904">
    <property type="entry name" value="Sc_DH/Rdtase_CS"/>
</dbReference>
<dbReference type="EMBL" id="MOMC01000038">
    <property type="protein sequence ID" value="ONH28725.1"/>
    <property type="molecule type" value="Genomic_DNA"/>
</dbReference>
<gene>
    <name evidence="3" type="ORF">BL253_19365</name>
</gene>
<proteinExistence type="inferred from homology"/>
<dbReference type="GO" id="GO:0016616">
    <property type="term" value="F:oxidoreductase activity, acting on the CH-OH group of donors, NAD or NADP as acceptor"/>
    <property type="evidence" value="ECO:0007669"/>
    <property type="project" value="TreeGrafter"/>
</dbReference>
<dbReference type="Pfam" id="PF13561">
    <property type="entry name" value="adh_short_C2"/>
    <property type="match status" value="1"/>
</dbReference>
<evidence type="ECO:0000313" key="4">
    <source>
        <dbReference type="Proteomes" id="UP000188929"/>
    </source>
</evidence>
<evidence type="ECO:0000256" key="1">
    <source>
        <dbReference type="ARBA" id="ARBA00006484"/>
    </source>
</evidence>
<dbReference type="FunFam" id="3.40.50.720:FF:000084">
    <property type="entry name" value="Short-chain dehydrogenase reductase"/>
    <property type="match status" value="1"/>
</dbReference>
<evidence type="ECO:0000313" key="3">
    <source>
        <dbReference type="EMBL" id="ONH28725.1"/>
    </source>
</evidence>
<comment type="caution">
    <text evidence="3">The sequence shown here is derived from an EMBL/GenBank/DDBJ whole genome shotgun (WGS) entry which is preliminary data.</text>
</comment>